<reference evidence="2 3" key="1">
    <citation type="journal article" date="2017" name="PLoS ONE">
        <title>Development of a real-time PCR for detection of Staphylococcus pseudintermedius using a novel automated comparison of whole-genome sequences.</title>
        <authorList>
            <person name="Verstappen K.M."/>
            <person name="Huijbregts L."/>
            <person name="Spaninks M."/>
            <person name="Wagenaar J.A."/>
            <person name="Fluit A.C."/>
            <person name="Duim B."/>
        </authorList>
    </citation>
    <scope>NUCLEOTIDE SEQUENCE [LARGE SCALE GENOMIC DNA]</scope>
    <source>
        <strain evidence="2 3">215070706401-1</strain>
    </source>
</reference>
<dbReference type="Proteomes" id="UP000218335">
    <property type="component" value="Unassembled WGS sequence"/>
</dbReference>
<dbReference type="EMBL" id="MWUU01000020">
    <property type="protein sequence ID" value="PCF53667.1"/>
    <property type="molecule type" value="Genomic_DNA"/>
</dbReference>
<accession>A0A2A4GVC8</accession>
<evidence type="ECO:0000313" key="2">
    <source>
        <dbReference type="EMBL" id="PCF53667.1"/>
    </source>
</evidence>
<name>A0A2A4GVC8_9STAP</name>
<gene>
    <name evidence="2" type="ORF">B5C08_11735</name>
</gene>
<comment type="caution">
    <text evidence="2">The sequence shown here is derived from an EMBL/GenBank/DDBJ whole genome shotgun (WGS) entry which is preliminary data.</text>
</comment>
<proteinExistence type="predicted"/>
<sequence>MDAELDFPDQLIPQESQPSGQSYIKYSKTEGKIMKSKTIASIFCPIHPLLMNNSYIYEY</sequence>
<organism evidence="2 3">
    <name type="scientific">Staphylococcus delphini</name>
    <dbReference type="NCBI Taxonomy" id="53344"/>
    <lineage>
        <taxon>Bacteria</taxon>
        <taxon>Bacillati</taxon>
        <taxon>Bacillota</taxon>
        <taxon>Bacilli</taxon>
        <taxon>Bacillales</taxon>
        <taxon>Staphylococcaceae</taxon>
        <taxon>Staphylococcus</taxon>
        <taxon>Staphylococcus intermedius group</taxon>
    </lineage>
</organism>
<dbReference type="AlphaFoldDB" id="A0A2A4GVC8"/>
<protein>
    <submittedName>
        <fullName evidence="2">Uncharacterized protein</fullName>
    </submittedName>
</protein>
<evidence type="ECO:0000256" key="1">
    <source>
        <dbReference type="SAM" id="MobiDB-lite"/>
    </source>
</evidence>
<feature type="region of interest" description="Disordered" evidence="1">
    <location>
        <begin position="1"/>
        <end position="21"/>
    </location>
</feature>
<evidence type="ECO:0000313" key="3">
    <source>
        <dbReference type="Proteomes" id="UP000218335"/>
    </source>
</evidence>